<gene>
    <name evidence="2" type="ORF">HPLM_LOCUS20038</name>
</gene>
<evidence type="ECO:0000313" key="3">
    <source>
        <dbReference type="Proteomes" id="UP000268014"/>
    </source>
</evidence>
<dbReference type="WBParaSite" id="HPLM_0002004501-mRNA-1">
    <property type="protein sequence ID" value="HPLM_0002004501-mRNA-1"/>
    <property type="gene ID" value="HPLM_0002004501"/>
</dbReference>
<dbReference type="AlphaFoldDB" id="A0A0N4X6Q3"/>
<evidence type="ECO:0000313" key="2">
    <source>
        <dbReference type="EMBL" id="VDO81045.1"/>
    </source>
</evidence>
<name>A0A0N4X6Q3_HAEPC</name>
<proteinExistence type="predicted"/>
<evidence type="ECO:0000313" key="4">
    <source>
        <dbReference type="WBParaSite" id="HPLM_0002004501-mRNA-1"/>
    </source>
</evidence>
<organism evidence="4">
    <name type="scientific">Haemonchus placei</name>
    <name type="common">Barber's pole worm</name>
    <dbReference type="NCBI Taxonomy" id="6290"/>
    <lineage>
        <taxon>Eukaryota</taxon>
        <taxon>Metazoa</taxon>
        <taxon>Ecdysozoa</taxon>
        <taxon>Nematoda</taxon>
        <taxon>Chromadorea</taxon>
        <taxon>Rhabditida</taxon>
        <taxon>Rhabditina</taxon>
        <taxon>Rhabditomorpha</taxon>
        <taxon>Strongyloidea</taxon>
        <taxon>Trichostrongylidae</taxon>
        <taxon>Haemonchus</taxon>
    </lineage>
</organism>
<feature type="region of interest" description="Disordered" evidence="1">
    <location>
        <begin position="1"/>
        <end position="37"/>
    </location>
</feature>
<evidence type="ECO:0000256" key="1">
    <source>
        <dbReference type="SAM" id="MobiDB-lite"/>
    </source>
</evidence>
<dbReference type="EMBL" id="UZAF01021799">
    <property type="protein sequence ID" value="VDO81045.1"/>
    <property type="molecule type" value="Genomic_DNA"/>
</dbReference>
<accession>A0A0N4X6Q3</accession>
<feature type="compositionally biased region" description="Polar residues" evidence="1">
    <location>
        <begin position="1"/>
        <end position="10"/>
    </location>
</feature>
<protein>
    <submittedName>
        <fullName evidence="4">Transposase</fullName>
    </submittedName>
</protein>
<dbReference type="Proteomes" id="UP000268014">
    <property type="component" value="Unassembled WGS sequence"/>
</dbReference>
<reference evidence="4" key="1">
    <citation type="submission" date="2017-02" db="UniProtKB">
        <authorList>
            <consortium name="WormBaseParasite"/>
        </authorList>
    </citation>
    <scope>IDENTIFICATION</scope>
</reference>
<sequence>MNRNGTSRSPSVILADDNPAYSYGFGSPKRNNAASGG</sequence>
<keyword evidence="3" id="KW-1185">Reference proteome</keyword>
<reference evidence="2 3" key="2">
    <citation type="submission" date="2018-11" db="EMBL/GenBank/DDBJ databases">
        <authorList>
            <consortium name="Pathogen Informatics"/>
        </authorList>
    </citation>
    <scope>NUCLEOTIDE SEQUENCE [LARGE SCALE GENOMIC DNA]</scope>
    <source>
        <strain evidence="2 3">MHpl1</strain>
    </source>
</reference>